<protein>
    <recommendedName>
        <fullName evidence="10">Elongation of very long chain fatty acids protein</fullName>
        <ecNumber evidence="10">2.3.1.199</ecNumber>
    </recommendedName>
    <alternativeName>
        <fullName evidence="10">Very-long-chain 3-oxoacyl-CoA synthase</fullName>
    </alternativeName>
</protein>
<evidence type="ECO:0000256" key="7">
    <source>
        <dbReference type="ARBA" id="ARBA00023098"/>
    </source>
</evidence>
<sequence>MVWFHYLYFLSKIAEFTDTIVFVLRKKFNQVSVFHVYHHLSIFLLMWYYFKVIPGSLAMPLATLNCIVHVFMYSYYLLSGLGPSVQKFLWWKRYITQMQLVQLALIVSELSYMLISGTYFPKNMIIVLICYILTLIGFFLHFYLNAYKSHSKTE</sequence>
<evidence type="ECO:0000256" key="1">
    <source>
        <dbReference type="ARBA" id="ARBA00004141"/>
    </source>
</evidence>
<keyword evidence="3 10" id="KW-0808">Transferase</keyword>
<dbReference type="AlphaFoldDB" id="A0A6B2G5A6"/>
<comment type="subcellular location">
    <subcellularLocation>
        <location evidence="1">Membrane</location>
        <topology evidence="1">Multi-pass membrane protein</topology>
    </subcellularLocation>
</comment>
<evidence type="ECO:0000256" key="5">
    <source>
        <dbReference type="ARBA" id="ARBA00022832"/>
    </source>
</evidence>
<evidence type="ECO:0000256" key="6">
    <source>
        <dbReference type="ARBA" id="ARBA00022989"/>
    </source>
</evidence>
<keyword evidence="5 10" id="KW-0276">Fatty acid metabolism</keyword>
<reference evidence="11" key="1">
    <citation type="submission" date="2018-11" db="EMBL/GenBank/DDBJ databases">
        <title>Myxobolus squamalis genome and transcriptome.</title>
        <authorList>
            <person name="Yahalomi D."/>
            <person name="Atkinson S.D."/>
            <person name="Neuhof M."/>
            <person name="Chang E.S."/>
            <person name="Philippe H."/>
            <person name="Cartwright P."/>
            <person name="Bartholomew J.L."/>
            <person name="Huchon D."/>
        </authorList>
    </citation>
    <scope>NUCLEOTIDE SEQUENCE</scope>
    <source>
        <strain evidence="11">71B08</strain>
        <tissue evidence="11">Whole</tissue>
    </source>
</reference>
<feature type="transmembrane region" description="Helical" evidence="10">
    <location>
        <begin position="125"/>
        <end position="144"/>
    </location>
</feature>
<comment type="catalytic activity">
    <reaction evidence="10">
        <text>a very-long-chain acyl-CoA + malonyl-CoA + H(+) = a very-long-chain 3-oxoacyl-CoA + CO2 + CoA</text>
        <dbReference type="Rhea" id="RHEA:32727"/>
        <dbReference type="ChEBI" id="CHEBI:15378"/>
        <dbReference type="ChEBI" id="CHEBI:16526"/>
        <dbReference type="ChEBI" id="CHEBI:57287"/>
        <dbReference type="ChEBI" id="CHEBI:57384"/>
        <dbReference type="ChEBI" id="CHEBI:90725"/>
        <dbReference type="ChEBI" id="CHEBI:90736"/>
        <dbReference type="EC" id="2.3.1.199"/>
    </reaction>
</comment>
<dbReference type="EMBL" id="GHBR01001557">
    <property type="protein sequence ID" value="NDJ96749.1"/>
    <property type="molecule type" value="Transcribed_RNA"/>
</dbReference>
<dbReference type="GO" id="GO:0005789">
    <property type="term" value="C:endoplasmic reticulum membrane"/>
    <property type="evidence" value="ECO:0007669"/>
    <property type="project" value="TreeGrafter"/>
</dbReference>
<keyword evidence="2 10" id="KW-0444">Lipid biosynthesis</keyword>
<dbReference type="GO" id="GO:0034626">
    <property type="term" value="P:fatty acid elongation, polyunsaturated fatty acid"/>
    <property type="evidence" value="ECO:0007669"/>
    <property type="project" value="TreeGrafter"/>
</dbReference>
<dbReference type="EC" id="2.3.1.199" evidence="10"/>
<evidence type="ECO:0000256" key="2">
    <source>
        <dbReference type="ARBA" id="ARBA00022516"/>
    </source>
</evidence>
<dbReference type="Pfam" id="PF01151">
    <property type="entry name" value="ELO"/>
    <property type="match status" value="1"/>
</dbReference>
<dbReference type="GO" id="GO:0019367">
    <property type="term" value="P:fatty acid elongation, saturated fatty acid"/>
    <property type="evidence" value="ECO:0007669"/>
    <property type="project" value="TreeGrafter"/>
</dbReference>
<comment type="caution">
    <text evidence="10">Lacks conserved residue(s) required for the propagation of feature annotation.</text>
</comment>
<dbReference type="GO" id="GO:0034625">
    <property type="term" value="P:fatty acid elongation, monounsaturated fatty acid"/>
    <property type="evidence" value="ECO:0007669"/>
    <property type="project" value="TreeGrafter"/>
</dbReference>
<feature type="transmembrane region" description="Helical" evidence="10">
    <location>
        <begin position="99"/>
        <end position="119"/>
    </location>
</feature>
<evidence type="ECO:0000256" key="8">
    <source>
        <dbReference type="ARBA" id="ARBA00023136"/>
    </source>
</evidence>
<evidence type="ECO:0000313" key="11">
    <source>
        <dbReference type="EMBL" id="NDJ96749.1"/>
    </source>
</evidence>
<evidence type="ECO:0000256" key="10">
    <source>
        <dbReference type="RuleBase" id="RU361115"/>
    </source>
</evidence>
<keyword evidence="9 10" id="KW-0275">Fatty acid biosynthesis</keyword>
<feature type="transmembrane region" description="Helical" evidence="10">
    <location>
        <begin position="31"/>
        <end position="50"/>
    </location>
</feature>
<organism evidence="11">
    <name type="scientific">Myxobolus squamalis</name>
    <name type="common">Myxosporean</name>
    <dbReference type="NCBI Taxonomy" id="59785"/>
    <lineage>
        <taxon>Eukaryota</taxon>
        <taxon>Metazoa</taxon>
        <taxon>Cnidaria</taxon>
        <taxon>Myxozoa</taxon>
        <taxon>Myxosporea</taxon>
        <taxon>Bivalvulida</taxon>
        <taxon>Platysporina</taxon>
        <taxon>Myxobolidae</taxon>
        <taxon>Myxobolus</taxon>
    </lineage>
</organism>
<keyword evidence="6 10" id="KW-1133">Transmembrane helix</keyword>
<accession>A0A6B2G5A6</accession>
<proteinExistence type="inferred from homology"/>
<dbReference type="GO" id="GO:0030148">
    <property type="term" value="P:sphingolipid biosynthetic process"/>
    <property type="evidence" value="ECO:0007669"/>
    <property type="project" value="TreeGrafter"/>
</dbReference>
<feature type="transmembrane region" description="Helical" evidence="10">
    <location>
        <begin position="56"/>
        <end position="78"/>
    </location>
</feature>
<keyword evidence="7 10" id="KW-0443">Lipid metabolism</keyword>
<dbReference type="GO" id="GO:0042761">
    <property type="term" value="P:very long-chain fatty acid biosynthetic process"/>
    <property type="evidence" value="ECO:0007669"/>
    <property type="project" value="TreeGrafter"/>
</dbReference>
<dbReference type="GO" id="GO:0009922">
    <property type="term" value="F:fatty acid elongase activity"/>
    <property type="evidence" value="ECO:0007669"/>
    <property type="project" value="UniProtKB-EC"/>
</dbReference>
<keyword evidence="8 10" id="KW-0472">Membrane</keyword>
<name>A0A6B2G5A6_MYXSQ</name>
<evidence type="ECO:0000256" key="9">
    <source>
        <dbReference type="ARBA" id="ARBA00023160"/>
    </source>
</evidence>
<evidence type="ECO:0000256" key="3">
    <source>
        <dbReference type="ARBA" id="ARBA00022679"/>
    </source>
</evidence>
<comment type="similarity">
    <text evidence="10">Belongs to the ELO family.</text>
</comment>
<dbReference type="InterPro" id="IPR002076">
    <property type="entry name" value="ELO_fam"/>
</dbReference>
<keyword evidence="4 10" id="KW-0812">Transmembrane</keyword>
<evidence type="ECO:0000256" key="4">
    <source>
        <dbReference type="ARBA" id="ARBA00022692"/>
    </source>
</evidence>
<dbReference type="PANTHER" id="PTHR11157">
    <property type="entry name" value="FATTY ACID ACYL TRANSFERASE-RELATED"/>
    <property type="match status" value="1"/>
</dbReference>